<reference evidence="4 5" key="1">
    <citation type="submission" date="2016-11" db="EMBL/GenBank/DDBJ databases">
        <authorList>
            <person name="Jaros S."/>
            <person name="Januszkiewicz K."/>
            <person name="Wedrychowicz H."/>
        </authorList>
    </citation>
    <scope>NUCLEOTIDE SEQUENCE [LARGE SCALE GENOMIC DNA]</scope>
    <source>
        <strain evidence="4 5">DSM 15929</strain>
    </source>
</reference>
<dbReference type="InterPro" id="IPR008984">
    <property type="entry name" value="SMAD_FHA_dom_sf"/>
</dbReference>
<dbReference type="AlphaFoldDB" id="A0A1M6XVI1"/>
<name>A0A1M6XVI1_9FIRM</name>
<organism evidence="4 5">
    <name type="scientific">Anaerocolumna jejuensis DSM 15929</name>
    <dbReference type="NCBI Taxonomy" id="1121322"/>
    <lineage>
        <taxon>Bacteria</taxon>
        <taxon>Bacillati</taxon>
        <taxon>Bacillota</taxon>
        <taxon>Clostridia</taxon>
        <taxon>Lachnospirales</taxon>
        <taxon>Lachnospiraceae</taxon>
        <taxon>Anaerocolumna</taxon>
    </lineage>
</organism>
<feature type="transmembrane region" description="Helical" evidence="2">
    <location>
        <begin position="371"/>
        <end position="393"/>
    </location>
</feature>
<sequence length="643" mass="73748">MEGADIRLKKEFIKDMKSNYLVLKGEGSERSYKNKMLAQYTIPGLLRTEIRSIDNIELFYYDITDLKTVEAICKDRIFHFSEVKDLLEGIFQTIDSGQEYFLEQDDFILHPEYLFVKEGLKSLQLCYFPGYGENIVNQLAVLFEVIMNKADYKEEPLVLLIYALYKESRENNTTLYKLKEILKAYNHPEIKVKKISPQEVKSLESEAAVGQEVNNFVKPSVLQKTNIWDKSNILAKSDNLLKSNNLLKPNTIMKSNIFPKSNSLSKPNAFQKSDSLSKSNAFSKSNALLKSNTLFKTNILKRETDSQLKEGKEKAEAEVNLSGEYEKQEEISYYEIQTYIIAGAVAAVGIGVSIILYKSGVLSNQMGEPDIVKVAAGIAVIVCLVGYVFSKLFDPKMKSTRMVTKVVYEEEQEKKGEGNSLRENRPFNPGKEERFNKADRRESYLEENYAGENNTSENYRRENHAEENNTGENYTGKNYVRENYRRENYVRENCERGYAVKENSIKENGMKENEMIDEEGEYVTQILAEEDKTEILYAKAAKPSYCLVAKNKENPIDIPIKSFPFYIGKDKNRNQLILKESSVSRLHAVVTIREEEVFLTDIGSTNGTFVNGQKLEKNHPALINNSDELAFSREVFLFKVKEF</sequence>
<dbReference type="SUPFAM" id="SSF49879">
    <property type="entry name" value="SMAD/FHA domain"/>
    <property type="match status" value="1"/>
</dbReference>
<gene>
    <name evidence="4" type="ORF">SAMN02745136_04081</name>
</gene>
<feature type="compositionally biased region" description="Basic and acidic residues" evidence="1">
    <location>
        <begin position="412"/>
        <end position="433"/>
    </location>
</feature>
<dbReference type="Pfam" id="PF00498">
    <property type="entry name" value="FHA"/>
    <property type="match status" value="1"/>
</dbReference>
<protein>
    <submittedName>
        <fullName evidence="4">FHA domain-containing protein</fullName>
    </submittedName>
</protein>
<dbReference type="PANTHER" id="PTHR23308">
    <property type="entry name" value="NUCLEAR INHIBITOR OF PROTEIN PHOSPHATASE-1"/>
    <property type="match status" value="1"/>
</dbReference>
<dbReference type="EMBL" id="FRAC01000023">
    <property type="protein sequence ID" value="SHL09863.1"/>
    <property type="molecule type" value="Genomic_DNA"/>
</dbReference>
<dbReference type="SMART" id="SM00240">
    <property type="entry name" value="FHA"/>
    <property type="match status" value="1"/>
</dbReference>
<proteinExistence type="predicted"/>
<keyword evidence="2" id="KW-0472">Membrane</keyword>
<evidence type="ECO:0000256" key="2">
    <source>
        <dbReference type="SAM" id="Phobius"/>
    </source>
</evidence>
<evidence type="ECO:0000313" key="4">
    <source>
        <dbReference type="EMBL" id="SHL09863.1"/>
    </source>
</evidence>
<dbReference type="CDD" id="cd00060">
    <property type="entry name" value="FHA"/>
    <property type="match status" value="1"/>
</dbReference>
<feature type="domain" description="FHA" evidence="3">
    <location>
        <begin position="565"/>
        <end position="615"/>
    </location>
</feature>
<keyword evidence="2" id="KW-1133">Transmembrane helix</keyword>
<dbReference type="Pfam" id="PF19909">
    <property type="entry name" value="DUF6382"/>
    <property type="match status" value="1"/>
</dbReference>
<evidence type="ECO:0000259" key="3">
    <source>
        <dbReference type="PROSITE" id="PS50006"/>
    </source>
</evidence>
<dbReference type="STRING" id="1121322.SAMN02745136_04081"/>
<dbReference type="InterPro" id="IPR050923">
    <property type="entry name" value="Cell_Proc_Reg/RNA_Proc"/>
</dbReference>
<dbReference type="InterPro" id="IPR000253">
    <property type="entry name" value="FHA_dom"/>
</dbReference>
<keyword evidence="5" id="KW-1185">Reference proteome</keyword>
<feature type="region of interest" description="Disordered" evidence="1">
    <location>
        <begin position="410"/>
        <end position="433"/>
    </location>
</feature>
<dbReference type="Gene3D" id="2.60.200.20">
    <property type="match status" value="1"/>
</dbReference>
<dbReference type="OrthoDB" id="9783862at2"/>
<evidence type="ECO:0000313" key="5">
    <source>
        <dbReference type="Proteomes" id="UP000184386"/>
    </source>
</evidence>
<dbReference type="RefSeq" id="WP_139241257.1">
    <property type="nucleotide sequence ID" value="NZ_FRAC01000023.1"/>
</dbReference>
<dbReference type="Proteomes" id="UP000184386">
    <property type="component" value="Unassembled WGS sequence"/>
</dbReference>
<dbReference type="PROSITE" id="PS50006">
    <property type="entry name" value="FHA_DOMAIN"/>
    <property type="match status" value="1"/>
</dbReference>
<accession>A0A1M6XVI1</accession>
<feature type="transmembrane region" description="Helical" evidence="2">
    <location>
        <begin position="339"/>
        <end position="359"/>
    </location>
</feature>
<keyword evidence="2" id="KW-0812">Transmembrane</keyword>
<evidence type="ECO:0000256" key="1">
    <source>
        <dbReference type="SAM" id="MobiDB-lite"/>
    </source>
</evidence>
<dbReference type="InterPro" id="IPR045962">
    <property type="entry name" value="DUF6382"/>
</dbReference>